<dbReference type="RefSeq" id="WP_377305757.1">
    <property type="nucleotide sequence ID" value="NZ_CP180191.1"/>
</dbReference>
<evidence type="ECO:0000313" key="2">
    <source>
        <dbReference type="EMBL" id="MFC3149186.1"/>
    </source>
</evidence>
<dbReference type="Pfam" id="PF06527">
    <property type="entry name" value="TniQ"/>
    <property type="match status" value="1"/>
</dbReference>
<dbReference type="Proteomes" id="UP001595556">
    <property type="component" value="Unassembled WGS sequence"/>
</dbReference>
<accession>A0ABV7HC86</accession>
<sequence length="313" mass="34759">MSWYRIASPGFVAGESGMGFLLRTASRHGVGPRQLTRHLGLRFTGEVWRGDVVLAAKSLGCEPHLLSDALPQMPHSGCWCVGGLELASPALLRSAWSQLCPHCLVGARYHRLVWEFSAVSVCAAHRCLLIDACPTCRLPLRWDRPAVDFCPAGHRIKPVSVYGQTTPDQRLIDFTAWISGQSPVSASRSTWIDRLPREDAMALVRIAGLLSQEKSAVSARDSRRVQSVRECSAWVLRGFQLLEQMDPESPSDLRRCANRLDGAALSRLAGRTRSAATRSLALRWLSWMRRGRRTRRSSARQQELGLSSHQEVA</sequence>
<name>A0ABV7HC86_9BURK</name>
<feature type="domain" description="TniQ" evidence="1">
    <location>
        <begin position="9"/>
        <end position="129"/>
    </location>
</feature>
<comment type="caution">
    <text evidence="2">The sequence shown here is derived from an EMBL/GenBank/DDBJ whole genome shotgun (WGS) entry which is preliminary data.</text>
</comment>
<dbReference type="InterPro" id="IPR009492">
    <property type="entry name" value="TniQ"/>
</dbReference>
<proteinExistence type="predicted"/>
<dbReference type="EMBL" id="JBHRTI010000010">
    <property type="protein sequence ID" value="MFC3149186.1"/>
    <property type="molecule type" value="Genomic_DNA"/>
</dbReference>
<gene>
    <name evidence="2" type="ORF">ACFOEN_16310</name>
</gene>
<protein>
    <submittedName>
        <fullName evidence="2">TniQ family protein</fullName>
    </submittedName>
</protein>
<evidence type="ECO:0000259" key="1">
    <source>
        <dbReference type="Pfam" id="PF06527"/>
    </source>
</evidence>
<evidence type="ECO:0000313" key="3">
    <source>
        <dbReference type="Proteomes" id="UP001595556"/>
    </source>
</evidence>
<organism evidence="2 3">
    <name type="scientific">Piscinibacterium candidicorallinum</name>
    <dbReference type="NCBI Taxonomy" id="1793872"/>
    <lineage>
        <taxon>Bacteria</taxon>
        <taxon>Pseudomonadati</taxon>
        <taxon>Pseudomonadota</taxon>
        <taxon>Betaproteobacteria</taxon>
        <taxon>Burkholderiales</taxon>
        <taxon>Piscinibacterium</taxon>
    </lineage>
</organism>
<reference evidence="3" key="1">
    <citation type="journal article" date="2019" name="Int. J. Syst. Evol. Microbiol.">
        <title>The Global Catalogue of Microorganisms (GCM) 10K type strain sequencing project: providing services to taxonomists for standard genome sequencing and annotation.</title>
        <authorList>
            <consortium name="The Broad Institute Genomics Platform"/>
            <consortium name="The Broad Institute Genome Sequencing Center for Infectious Disease"/>
            <person name="Wu L."/>
            <person name="Ma J."/>
        </authorList>
    </citation>
    <scope>NUCLEOTIDE SEQUENCE [LARGE SCALE GENOMIC DNA]</scope>
    <source>
        <strain evidence="3">KCTC 52168</strain>
    </source>
</reference>
<keyword evidence="3" id="KW-1185">Reference proteome</keyword>